<evidence type="ECO:0000313" key="2">
    <source>
        <dbReference type="Proteomes" id="UP000324222"/>
    </source>
</evidence>
<evidence type="ECO:0000313" key="1">
    <source>
        <dbReference type="EMBL" id="MPD03320.1"/>
    </source>
</evidence>
<dbReference type="Proteomes" id="UP000324222">
    <property type="component" value="Unassembled WGS sequence"/>
</dbReference>
<gene>
    <name evidence="1" type="ORF">E2C01_098952</name>
</gene>
<name>A0A5B7K8A8_PORTR</name>
<sequence>MRGERCATCHSGGRANKAGTERAVDIERTDITCLGFC</sequence>
<dbReference type="AlphaFoldDB" id="A0A5B7K8A8"/>
<proteinExistence type="predicted"/>
<keyword evidence="2" id="KW-1185">Reference proteome</keyword>
<protein>
    <submittedName>
        <fullName evidence="1">Uncharacterized protein</fullName>
    </submittedName>
</protein>
<organism evidence="1 2">
    <name type="scientific">Portunus trituberculatus</name>
    <name type="common">Swimming crab</name>
    <name type="synonym">Neptunus trituberculatus</name>
    <dbReference type="NCBI Taxonomy" id="210409"/>
    <lineage>
        <taxon>Eukaryota</taxon>
        <taxon>Metazoa</taxon>
        <taxon>Ecdysozoa</taxon>
        <taxon>Arthropoda</taxon>
        <taxon>Crustacea</taxon>
        <taxon>Multicrustacea</taxon>
        <taxon>Malacostraca</taxon>
        <taxon>Eumalacostraca</taxon>
        <taxon>Eucarida</taxon>
        <taxon>Decapoda</taxon>
        <taxon>Pleocyemata</taxon>
        <taxon>Brachyura</taxon>
        <taxon>Eubrachyura</taxon>
        <taxon>Portunoidea</taxon>
        <taxon>Portunidae</taxon>
        <taxon>Portuninae</taxon>
        <taxon>Portunus</taxon>
    </lineage>
</organism>
<accession>A0A5B7K8A8</accession>
<reference evidence="1 2" key="1">
    <citation type="submission" date="2019-05" db="EMBL/GenBank/DDBJ databases">
        <title>Another draft genome of Portunus trituberculatus and its Hox gene families provides insights of decapod evolution.</title>
        <authorList>
            <person name="Jeong J.-H."/>
            <person name="Song I."/>
            <person name="Kim S."/>
            <person name="Choi T."/>
            <person name="Kim D."/>
            <person name="Ryu S."/>
            <person name="Kim W."/>
        </authorList>
    </citation>
    <scope>NUCLEOTIDE SEQUENCE [LARGE SCALE GENOMIC DNA]</scope>
    <source>
        <tissue evidence="1">Muscle</tissue>
    </source>
</reference>
<dbReference type="EMBL" id="VSRR010135656">
    <property type="protein sequence ID" value="MPD03320.1"/>
    <property type="molecule type" value="Genomic_DNA"/>
</dbReference>
<comment type="caution">
    <text evidence="1">The sequence shown here is derived from an EMBL/GenBank/DDBJ whole genome shotgun (WGS) entry which is preliminary data.</text>
</comment>